<reference evidence="2 3" key="1">
    <citation type="submission" date="2017-09" db="EMBL/GenBank/DDBJ databases">
        <title>Depth-based differentiation of microbial function through sediment-hosted aquifers and enrichment of novel symbionts in the deep terrestrial subsurface.</title>
        <authorList>
            <person name="Probst A.J."/>
            <person name="Ladd B."/>
            <person name="Jarett J.K."/>
            <person name="Geller-Mcgrath D.E."/>
            <person name="Sieber C.M."/>
            <person name="Emerson J.B."/>
            <person name="Anantharaman K."/>
            <person name="Thomas B.C."/>
            <person name="Malmstrom R."/>
            <person name="Stieglmeier M."/>
            <person name="Klingl A."/>
            <person name="Woyke T."/>
            <person name="Ryan C.M."/>
            <person name="Banfield J.F."/>
        </authorList>
    </citation>
    <scope>NUCLEOTIDE SEQUENCE [LARGE SCALE GENOMIC DNA]</scope>
    <source>
        <strain evidence="2">CG23_combo_of_CG06-09_8_20_14_all_41_73</strain>
    </source>
</reference>
<evidence type="ECO:0008006" key="4">
    <source>
        <dbReference type="Google" id="ProtNLM"/>
    </source>
</evidence>
<evidence type="ECO:0000313" key="3">
    <source>
        <dbReference type="Proteomes" id="UP000230671"/>
    </source>
</evidence>
<sequence length="107" mass="11330">MYGFSTYGYYVGNNSQPSQDQPTTDPAGDNPTGIGYSGFSGSSGSGSSGSGSGKNSGTANTIRVRNLLPGGSYYFAARAYDKSGNVSERSNEVTANLLRNMIINYWW</sequence>
<feature type="region of interest" description="Disordered" evidence="1">
    <location>
        <begin position="12"/>
        <end position="59"/>
    </location>
</feature>
<dbReference type="AlphaFoldDB" id="A0A2H0AZH3"/>
<name>A0A2H0AZH3_9BACT</name>
<organism evidence="2 3">
    <name type="scientific">Candidatus Berkelbacteria bacterium CG23_combo_of_CG06-09_8_20_14_all_41_73</name>
    <dbReference type="NCBI Taxonomy" id="1974519"/>
    <lineage>
        <taxon>Bacteria</taxon>
        <taxon>Candidatus Berkelbacteria</taxon>
    </lineage>
</organism>
<feature type="compositionally biased region" description="Gly residues" evidence="1">
    <location>
        <begin position="35"/>
        <end position="54"/>
    </location>
</feature>
<dbReference type="SUPFAM" id="SSF49265">
    <property type="entry name" value="Fibronectin type III"/>
    <property type="match status" value="1"/>
</dbReference>
<proteinExistence type="predicted"/>
<comment type="caution">
    <text evidence="2">The sequence shown here is derived from an EMBL/GenBank/DDBJ whole genome shotgun (WGS) entry which is preliminary data.</text>
</comment>
<dbReference type="Proteomes" id="UP000230671">
    <property type="component" value="Unassembled WGS sequence"/>
</dbReference>
<gene>
    <name evidence="2" type="ORF">COX11_02035</name>
</gene>
<dbReference type="InterPro" id="IPR036116">
    <property type="entry name" value="FN3_sf"/>
</dbReference>
<dbReference type="InterPro" id="IPR013783">
    <property type="entry name" value="Ig-like_fold"/>
</dbReference>
<accession>A0A2H0AZH3</accession>
<protein>
    <recommendedName>
        <fullName evidence="4">Fibronectin type-III domain-containing protein</fullName>
    </recommendedName>
</protein>
<evidence type="ECO:0000256" key="1">
    <source>
        <dbReference type="SAM" id="MobiDB-lite"/>
    </source>
</evidence>
<dbReference type="Gene3D" id="2.60.40.10">
    <property type="entry name" value="Immunoglobulins"/>
    <property type="match status" value="1"/>
</dbReference>
<feature type="non-terminal residue" evidence="2">
    <location>
        <position position="107"/>
    </location>
</feature>
<evidence type="ECO:0000313" key="2">
    <source>
        <dbReference type="EMBL" id="PIP50825.1"/>
    </source>
</evidence>
<feature type="compositionally biased region" description="Polar residues" evidence="1">
    <location>
        <begin position="12"/>
        <end position="24"/>
    </location>
</feature>
<dbReference type="EMBL" id="PCSO01000083">
    <property type="protein sequence ID" value="PIP50825.1"/>
    <property type="molecule type" value="Genomic_DNA"/>
</dbReference>